<gene>
    <name evidence="1" type="ORF">SMN809_LOCUS46600</name>
</gene>
<dbReference type="EMBL" id="CAJOBI010145414">
    <property type="protein sequence ID" value="CAF4787310.1"/>
    <property type="molecule type" value="Genomic_DNA"/>
</dbReference>
<dbReference type="AlphaFoldDB" id="A0A8S3BB71"/>
<name>A0A8S3BB71_9BILA</name>
<reference evidence="1" key="1">
    <citation type="submission" date="2021-02" db="EMBL/GenBank/DDBJ databases">
        <authorList>
            <person name="Nowell W R."/>
        </authorList>
    </citation>
    <scope>NUCLEOTIDE SEQUENCE</scope>
</reference>
<sequence length="47" mass="5429">DRQTLNTKIDFEEEFKSSQNISTSTEIFQADLEIIQPETTLSGEQHE</sequence>
<organism evidence="1 2">
    <name type="scientific">Rotaria magnacalcarata</name>
    <dbReference type="NCBI Taxonomy" id="392030"/>
    <lineage>
        <taxon>Eukaryota</taxon>
        <taxon>Metazoa</taxon>
        <taxon>Spiralia</taxon>
        <taxon>Gnathifera</taxon>
        <taxon>Rotifera</taxon>
        <taxon>Eurotatoria</taxon>
        <taxon>Bdelloidea</taxon>
        <taxon>Philodinida</taxon>
        <taxon>Philodinidae</taxon>
        <taxon>Rotaria</taxon>
    </lineage>
</organism>
<dbReference type="Proteomes" id="UP000676336">
    <property type="component" value="Unassembled WGS sequence"/>
</dbReference>
<feature type="non-terminal residue" evidence="1">
    <location>
        <position position="1"/>
    </location>
</feature>
<comment type="caution">
    <text evidence="1">The sequence shown here is derived from an EMBL/GenBank/DDBJ whole genome shotgun (WGS) entry which is preliminary data.</text>
</comment>
<evidence type="ECO:0000313" key="1">
    <source>
        <dbReference type="EMBL" id="CAF4787310.1"/>
    </source>
</evidence>
<evidence type="ECO:0000313" key="2">
    <source>
        <dbReference type="Proteomes" id="UP000676336"/>
    </source>
</evidence>
<protein>
    <submittedName>
        <fullName evidence="1">Uncharacterized protein</fullName>
    </submittedName>
</protein>
<accession>A0A8S3BB71</accession>
<proteinExistence type="predicted"/>